<evidence type="ECO:0000313" key="1">
    <source>
        <dbReference type="EMBL" id="GAA2809138.1"/>
    </source>
</evidence>
<dbReference type="EMBL" id="BAAAUX010000020">
    <property type="protein sequence ID" value="GAA2809138.1"/>
    <property type="molecule type" value="Genomic_DNA"/>
</dbReference>
<name>A0ABN3VLN4_9PSEU</name>
<comment type="caution">
    <text evidence="1">The sequence shown here is derived from an EMBL/GenBank/DDBJ whole genome shotgun (WGS) entry which is preliminary data.</text>
</comment>
<evidence type="ECO:0000313" key="2">
    <source>
        <dbReference type="Proteomes" id="UP001500979"/>
    </source>
</evidence>
<sequence length="117" mass="12336">MRNGPEADGEGRFAVTGIGANTGELASAATSIKGCSDAIGELKKGIESSQVREGDFGREHKDPGKLYFDGLKKLAKAIEKNAQVTDDYANKLNSAARGYEWDDAENAKTVQQSGGGQ</sequence>
<evidence type="ECO:0008006" key="3">
    <source>
        <dbReference type="Google" id="ProtNLM"/>
    </source>
</evidence>
<keyword evidence="2" id="KW-1185">Reference proteome</keyword>
<organism evidence="1 2">
    <name type="scientific">Saccharopolyspora taberi</name>
    <dbReference type="NCBI Taxonomy" id="60895"/>
    <lineage>
        <taxon>Bacteria</taxon>
        <taxon>Bacillati</taxon>
        <taxon>Actinomycetota</taxon>
        <taxon>Actinomycetes</taxon>
        <taxon>Pseudonocardiales</taxon>
        <taxon>Pseudonocardiaceae</taxon>
        <taxon>Saccharopolyspora</taxon>
    </lineage>
</organism>
<dbReference type="Proteomes" id="UP001500979">
    <property type="component" value="Unassembled WGS sequence"/>
</dbReference>
<accession>A0ABN3VLN4</accession>
<protein>
    <recommendedName>
        <fullName evidence="3">Excreted virulence factor EspC (Type VII ESX diderm)</fullName>
    </recommendedName>
</protein>
<reference evidence="1 2" key="1">
    <citation type="journal article" date="2019" name="Int. J. Syst. Evol. Microbiol.">
        <title>The Global Catalogue of Microorganisms (GCM) 10K type strain sequencing project: providing services to taxonomists for standard genome sequencing and annotation.</title>
        <authorList>
            <consortium name="The Broad Institute Genomics Platform"/>
            <consortium name="The Broad Institute Genome Sequencing Center for Infectious Disease"/>
            <person name="Wu L."/>
            <person name="Ma J."/>
        </authorList>
    </citation>
    <scope>NUCLEOTIDE SEQUENCE [LARGE SCALE GENOMIC DNA]</scope>
    <source>
        <strain evidence="1 2">JCM 9383</strain>
    </source>
</reference>
<gene>
    <name evidence="1" type="ORF">GCM10010470_50480</name>
</gene>
<proteinExistence type="predicted"/>